<evidence type="ECO:0000313" key="4">
    <source>
        <dbReference type="Proteomes" id="UP000064201"/>
    </source>
</evidence>
<dbReference type="KEGG" id="tvr:TVD_05695"/>
<evidence type="ECO:0000256" key="1">
    <source>
        <dbReference type="SAM" id="SignalP"/>
    </source>
</evidence>
<protein>
    <submittedName>
        <fullName evidence="3">Cytochrome C</fullName>
    </submittedName>
</protein>
<gene>
    <name evidence="3" type="ORF">TVD_05695</name>
</gene>
<dbReference type="OrthoDB" id="9797588at2"/>
<dbReference type="STRING" id="106634.TVD_05695"/>
<keyword evidence="1" id="KW-0732">Signal</keyword>
<dbReference type="AlphaFoldDB" id="A0A0G3G7N3"/>
<accession>A0A0G3G7N3</accession>
<dbReference type="EMBL" id="CP011367">
    <property type="protein sequence ID" value="AKJ94886.1"/>
    <property type="molecule type" value="Genomic_DNA"/>
</dbReference>
<feature type="signal peptide" evidence="1">
    <location>
        <begin position="1"/>
        <end position="25"/>
    </location>
</feature>
<feature type="domain" description="Tll0287-like" evidence="2">
    <location>
        <begin position="41"/>
        <end position="199"/>
    </location>
</feature>
<dbReference type="PATRIC" id="fig|106634.4.peg.1161"/>
<evidence type="ECO:0000313" key="3">
    <source>
        <dbReference type="EMBL" id="AKJ94886.1"/>
    </source>
</evidence>
<keyword evidence="4" id="KW-1185">Reference proteome</keyword>
<dbReference type="InterPro" id="IPR021796">
    <property type="entry name" value="Tll0287-like_dom"/>
</dbReference>
<sequence>MKNWKLAPLALGLIAFSAASGQAGADSMPQLSQDDLQERIAANRDAIQKFASTLQGELMTAMQSGGPTEAIQVCNERAPAIARDISAETGIEIGRTSLKLRNQDNAPDRWERLTLQGFEAQHTAGTPATDLPPRFGVVESDDGDPKFRFMAAIPTGGACLTCHGSDVSGDVKHALERLYPDDQATGFREGDVRGAFTVTQEM</sequence>
<reference evidence="3 4" key="1">
    <citation type="submission" date="2015-04" db="EMBL/GenBank/DDBJ databases">
        <title>Complete Sequence for the Genome of the Thioalkalivibrio versutus D301.</title>
        <authorList>
            <person name="Mu T."/>
            <person name="Zhou J."/>
            <person name="Xu X."/>
        </authorList>
    </citation>
    <scope>NUCLEOTIDE SEQUENCE [LARGE SCALE GENOMIC DNA]</scope>
    <source>
        <strain evidence="3 4">D301</strain>
    </source>
</reference>
<organism evidence="3 4">
    <name type="scientific">Thioalkalivibrio versutus</name>
    <dbReference type="NCBI Taxonomy" id="106634"/>
    <lineage>
        <taxon>Bacteria</taxon>
        <taxon>Pseudomonadati</taxon>
        <taxon>Pseudomonadota</taxon>
        <taxon>Gammaproteobacteria</taxon>
        <taxon>Chromatiales</taxon>
        <taxon>Ectothiorhodospiraceae</taxon>
        <taxon>Thioalkalivibrio</taxon>
    </lineage>
</organism>
<feature type="chain" id="PRO_5002554021" evidence="1">
    <location>
        <begin position="26"/>
        <end position="202"/>
    </location>
</feature>
<dbReference type="Proteomes" id="UP000064201">
    <property type="component" value="Chromosome"/>
</dbReference>
<name>A0A0G3G7N3_9GAMM</name>
<proteinExistence type="predicted"/>
<evidence type="ECO:0000259" key="2">
    <source>
        <dbReference type="Pfam" id="PF11845"/>
    </source>
</evidence>
<dbReference type="RefSeq" id="WP_047251042.1">
    <property type="nucleotide sequence ID" value="NZ_CP011367.1"/>
</dbReference>
<dbReference type="Pfam" id="PF11845">
    <property type="entry name" value="Tll0287-like"/>
    <property type="match status" value="1"/>
</dbReference>